<comment type="caution">
    <text evidence="4">The sequence shown here is derived from an EMBL/GenBank/DDBJ whole genome shotgun (WGS) entry which is preliminary data.</text>
</comment>
<evidence type="ECO:0000313" key="5">
    <source>
        <dbReference type="Proteomes" id="UP001592528"/>
    </source>
</evidence>
<evidence type="ECO:0000256" key="1">
    <source>
        <dbReference type="ARBA" id="ARBA00023125"/>
    </source>
</evidence>
<dbReference type="RefSeq" id="WP_030265917.1">
    <property type="nucleotide sequence ID" value="NZ_JBHEZZ010000046.1"/>
</dbReference>
<dbReference type="InterPro" id="IPR001647">
    <property type="entry name" value="HTH_TetR"/>
</dbReference>
<dbReference type="Pfam" id="PF00440">
    <property type="entry name" value="TetR_N"/>
    <property type="match status" value="1"/>
</dbReference>
<organism evidence="4 5">
    <name type="scientific">Streptacidiphilus cavernicola</name>
    <dbReference type="NCBI Taxonomy" id="3342716"/>
    <lineage>
        <taxon>Bacteria</taxon>
        <taxon>Bacillati</taxon>
        <taxon>Actinomycetota</taxon>
        <taxon>Actinomycetes</taxon>
        <taxon>Kitasatosporales</taxon>
        <taxon>Streptomycetaceae</taxon>
        <taxon>Streptacidiphilus</taxon>
    </lineage>
</organism>
<dbReference type="EMBL" id="JBHEZZ010000046">
    <property type="protein sequence ID" value="MFC1407433.1"/>
    <property type="molecule type" value="Genomic_DNA"/>
</dbReference>
<accession>A0ABV6V135</accession>
<dbReference type="Gene3D" id="1.10.357.10">
    <property type="entry name" value="Tetracycline Repressor, domain 2"/>
    <property type="match status" value="1"/>
</dbReference>
<sequence length="214" mass="22858">MTTPAPSAPLRRHARSNRARILAVARRELGSSPDTTLDEIAIAAGVARRTLYGHFPGREALLEALAEEAEQALRDALEDGPALDGRPEYALAQLVLRLWGVGDRYRMLISVARRDLGLERVEKLLEPARHAVTAVLARGQGEGTFHRLLPVDALNAGLEALSMALLERLDPEEFQDLPGAVAMQSLVAAGVPALAAQEVVGEVRREAPGASSGA</sequence>
<evidence type="ECO:0000313" key="4">
    <source>
        <dbReference type="EMBL" id="MFC1407433.1"/>
    </source>
</evidence>
<evidence type="ECO:0000259" key="3">
    <source>
        <dbReference type="PROSITE" id="PS50977"/>
    </source>
</evidence>
<feature type="domain" description="HTH tetR-type" evidence="3">
    <location>
        <begin position="15"/>
        <end position="73"/>
    </location>
</feature>
<dbReference type="Proteomes" id="UP001592528">
    <property type="component" value="Unassembled WGS sequence"/>
</dbReference>
<dbReference type="InterPro" id="IPR009057">
    <property type="entry name" value="Homeodomain-like_sf"/>
</dbReference>
<dbReference type="SUPFAM" id="SSF46689">
    <property type="entry name" value="Homeodomain-like"/>
    <property type="match status" value="1"/>
</dbReference>
<keyword evidence="5" id="KW-1185">Reference proteome</keyword>
<reference evidence="4 5" key="1">
    <citation type="submission" date="2024-09" db="EMBL/GenBank/DDBJ databases">
        <authorList>
            <person name="Lee S.D."/>
        </authorList>
    </citation>
    <scope>NUCLEOTIDE SEQUENCE [LARGE SCALE GENOMIC DNA]</scope>
    <source>
        <strain evidence="4 5">N1-5</strain>
    </source>
</reference>
<evidence type="ECO:0000256" key="2">
    <source>
        <dbReference type="PROSITE-ProRule" id="PRU00335"/>
    </source>
</evidence>
<dbReference type="PROSITE" id="PS50977">
    <property type="entry name" value="HTH_TETR_2"/>
    <property type="match status" value="1"/>
</dbReference>
<feature type="DNA-binding region" description="H-T-H motif" evidence="2">
    <location>
        <begin position="36"/>
        <end position="55"/>
    </location>
</feature>
<gene>
    <name evidence="4" type="ORF">ACEZDJ_39765</name>
</gene>
<dbReference type="PANTHER" id="PTHR30055:SF209">
    <property type="entry name" value="POSSIBLE TRANSCRIPTIONAL REGULATORY PROTEIN (PROBABLY TETR-FAMILY)"/>
    <property type="match status" value="1"/>
</dbReference>
<keyword evidence="1 2" id="KW-0238">DNA-binding</keyword>
<protein>
    <submittedName>
        <fullName evidence="4">TetR/AcrR family transcriptional regulator</fullName>
    </submittedName>
</protein>
<dbReference type="InterPro" id="IPR050109">
    <property type="entry name" value="HTH-type_TetR-like_transc_reg"/>
</dbReference>
<dbReference type="PANTHER" id="PTHR30055">
    <property type="entry name" value="HTH-TYPE TRANSCRIPTIONAL REGULATOR RUTR"/>
    <property type="match status" value="1"/>
</dbReference>
<proteinExistence type="predicted"/>
<name>A0ABV6V135_9ACTN</name>